<accession>A0AA38P1U7</accession>
<feature type="chain" id="PRO_5041359523" evidence="1">
    <location>
        <begin position="20"/>
        <end position="163"/>
    </location>
</feature>
<keyword evidence="3" id="KW-1185">Reference proteome</keyword>
<evidence type="ECO:0000256" key="1">
    <source>
        <dbReference type="SAM" id="SignalP"/>
    </source>
</evidence>
<dbReference type="Proteomes" id="UP001163846">
    <property type="component" value="Unassembled WGS sequence"/>
</dbReference>
<protein>
    <submittedName>
        <fullName evidence="2">Uncharacterized protein</fullName>
    </submittedName>
</protein>
<organism evidence="2 3">
    <name type="scientific">Lentinula raphanica</name>
    <dbReference type="NCBI Taxonomy" id="153919"/>
    <lineage>
        <taxon>Eukaryota</taxon>
        <taxon>Fungi</taxon>
        <taxon>Dikarya</taxon>
        <taxon>Basidiomycota</taxon>
        <taxon>Agaricomycotina</taxon>
        <taxon>Agaricomycetes</taxon>
        <taxon>Agaricomycetidae</taxon>
        <taxon>Agaricales</taxon>
        <taxon>Marasmiineae</taxon>
        <taxon>Omphalotaceae</taxon>
        <taxon>Lentinula</taxon>
    </lineage>
</organism>
<feature type="signal peptide" evidence="1">
    <location>
        <begin position="1"/>
        <end position="19"/>
    </location>
</feature>
<comment type="caution">
    <text evidence="2">The sequence shown here is derived from an EMBL/GenBank/DDBJ whole genome shotgun (WGS) entry which is preliminary data.</text>
</comment>
<proteinExistence type="predicted"/>
<dbReference type="AlphaFoldDB" id="A0AA38P1U7"/>
<keyword evidence="1" id="KW-0732">Signal</keyword>
<evidence type="ECO:0000313" key="2">
    <source>
        <dbReference type="EMBL" id="KAJ3834739.1"/>
    </source>
</evidence>
<name>A0AA38P1U7_9AGAR</name>
<dbReference type="EMBL" id="MU806490">
    <property type="protein sequence ID" value="KAJ3834739.1"/>
    <property type="molecule type" value="Genomic_DNA"/>
</dbReference>
<reference evidence="2" key="1">
    <citation type="submission" date="2022-08" db="EMBL/GenBank/DDBJ databases">
        <authorList>
            <consortium name="DOE Joint Genome Institute"/>
            <person name="Min B."/>
            <person name="Riley R."/>
            <person name="Sierra-Patev S."/>
            <person name="Naranjo-Ortiz M."/>
            <person name="Looney B."/>
            <person name="Konkel Z."/>
            <person name="Slot J.C."/>
            <person name="Sakamoto Y."/>
            <person name="Steenwyk J.L."/>
            <person name="Rokas A."/>
            <person name="Carro J."/>
            <person name="Camarero S."/>
            <person name="Ferreira P."/>
            <person name="Molpeceres G."/>
            <person name="Ruiz-Duenas F.J."/>
            <person name="Serrano A."/>
            <person name="Henrissat B."/>
            <person name="Drula E."/>
            <person name="Hughes K.W."/>
            <person name="Mata J.L."/>
            <person name="Ishikawa N.K."/>
            <person name="Vargas-Isla R."/>
            <person name="Ushijima S."/>
            <person name="Smith C.A."/>
            <person name="Ahrendt S."/>
            <person name="Andreopoulos W."/>
            <person name="He G."/>
            <person name="Labutti K."/>
            <person name="Lipzen A."/>
            <person name="Ng V."/>
            <person name="Sandor L."/>
            <person name="Barry K."/>
            <person name="Martinez A.T."/>
            <person name="Xiao Y."/>
            <person name="Gibbons J.G."/>
            <person name="Terashima K."/>
            <person name="Hibbett D.S."/>
            <person name="Grigoriev I.V."/>
        </authorList>
    </citation>
    <scope>NUCLEOTIDE SEQUENCE</scope>
    <source>
        <strain evidence="2">TFB9207</strain>
    </source>
</reference>
<evidence type="ECO:0000313" key="3">
    <source>
        <dbReference type="Proteomes" id="UP001163846"/>
    </source>
</evidence>
<gene>
    <name evidence="2" type="ORF">F5878DRAFT_664490</name>
</gene>
<sequence>MRFALTPYLLLAVSAVVYARPLTWNVVDPVSHLDPRSPPVPGTGTPPPRERVVTLPQIMVTPPPSVTLVITFTGEAANGVTAGIPSSEDTPLGVPRIVTARLEEWGKSRFNAPEAIIQYEADENGKGDAWMLKSALGGFTFLYSRDGETEKHSAKLPVLVHKG</sequence>